<dbReference type="OrthoDB" id="1877767at2759"/>
<dbReference type="EMBL" id="JAGPXD010000004">
    <property type="protein sequence ID" value="KAH7358927.1"/>
    <property type="molecule type" value="Genomic_DNA"/>
</dbReference>
<name>A0A8K0X3M0_9PEZI</name>
<feature type="compositionally biased region" description="Acidic residues" evidence="1">
    <location>
        <begin position="130"/>
        <end position="143"/>
    </location>
</feature>
<reference evidence="3" key="1">
    <citation type="journal article" date="2021" name="Nat. Commun.">
        <title>Genetic determinants of endophytism in the Arabidopsis root mycobiome.</title>
        <authorList>
            <person name="Mesny F."/>
            <person name="Miyauchi S."/>
            <person name="Thiergart T."/>
            <person name="Pickel B."/>
            <person name="Atanasova L."/>
            <person name="Karlsson M."/>
            <person name="Huettel B."/>
            <person name="Barry K.W."/>
            <person name="Haridas S."/>
            <person name="Chen C."/>
            <person name="Bauer D."/>
            <person name="Andreopoulos W."/>
            <person name="Pangilinan J."/>
            <person name="LaButti K."/>
            <person name="Riley R."/>
            <person name="Lipzen A."/>
            <person name="Clum A."/>
            <person name="Drula E."/>
            <person name="Henrissat B."/>
            <person name="Kohler A."/>
            <person name="Grigoriev I.V."/>
            <person name="Martin F.M."/>
            <person name="Hacquard S."/>
        </authorList>
    </citation>
    <scope>NUCLEOTIDE SEQUENCE</scope>
    <source>
        <strain evidence="3">MPI-CAGE-AT-0016</strain>
    </source>
</reference>
<evidence type="ECO:0000259" key="2">
    <source>
        <dbReference type="Pfam" id="PF10419"/>
    </source>
</evidence>
<dbReference type="Gene3D" id="2.60.40.4370">
    <property type="match status" value="1"/>
</dbReference>
<dbReference type="Pfam" id="PF10419">
    <property type="entry name" value="TFIIIC_sub6"/>
    <property type="match status" value="1"/>
</dbReference>
<feature type="region of interest" description="Disordered" evidence="1">
    <location>
        <begin position="95"/>
        <end position="143"/>
    </location>
</feature>
<feature type="compositionally biased region" description="Low complexity" evidence="1">
    <location>
        <begin position="404"/>
        <end position="413"/>
    </location>
</feature>
<feature type="compositionally biased region" description="Low complexity" evidence="1">
    <location>
        <begin position="13"/>
        <end position="23"/>
    </location>
</feature>
<accession>A0A8K0X3M0</accession>
<comment type="caution">
    <text evidence="3">The sequence shown here is derived from an EMBL/GenBank/DDBJ whole genome shotgun (WGS) entry which is preliminary data.</text>
</comment>
<evidence type="ECO:0000313" key="3">
    <source>
        <dbReference type="EMBL" id="KAH7358927.1"/>
    </source>
</evidence>
<feature type="compositionally biased region" description="Acidic residues" evidence="1">
    <location>
        <begin position="418"/>
        <end position="438"/>
    </location>
</feature>
<evidence type="ECO:0000313" key="4">
    <source>
        <dbReference type="Proteomes" id="UP000813385"/>
    </source>
</evidence>
<sequence length="458" mass="50945">MATNPIEAAAAASIALPASNPLPQGVPGHTDEDEDEWEYEYSNTETETYYLPVDFSISQFTRRNRVISLAARGGHHYRNWTGLEHVKKPEIRHHRLHSDDEDDDNNEPLLESDADEEDDPGGDEGTKDGDGDDLEDDVDINNGEPDELQILDLHSERPIFHYRKRTFEGSWSRILGTELLFTERTPSADDVSSRARPLPSIRSLPGDVDMLAATWSRISTREIQLHRRAAVEAKIADPLRDFKTAHGISIPIWSDKTGERANQTRFLEDLIALKMKRSEKDKVTVYAQAPEGNDRVSRGQRSRRRIYAGGRGGMGRGGLDGVRPPRNEDTPSLPLGHGDDEAGDEGRKRRRPLPDARPAKLRRPYGTGPYARKTRDLAALRAAAEEPDPFSESTSEDDDDLDVSDVVSVPTPERWADLEGDDDDYDETDSEEDYEDVYDGSAGGDDQGNGDAVMGNAS</sequence>
<feature type="compositionally biased region" description="Acidic residues" evidence="1">
    <location>
        <begin position="99"/>
        <end position="122"/>
    </location>
</feature>
<organism evidence="3 4">
    <name type="scientific">Plectosphaerella cucumerina</name>
    <dbReference type="NCBI Taxonomy" id="40658"/>
    <lineage>
        <taxon>Eukaryota</taxon>
        <taxon>Fungi</taxon>
        <taxon>Dikarya</taxon>
        <taxon>Ascomycota</taxon>
        <taxon>Pezizomycotina</taxon>
        <taxon>Sordariomycetes</taxon>
        <taxon>Hypocreomycetidae</taxon>
        <taxon>Glomerellales</taxon>
        <taxon>Plectosphaerellaceae</taxon>
        <taxon>Plectosphaerella</taxon>
    </lineage>
</organism>
<feature type="region of interest" description="Disordered" evidence="1">
    <location>
        <begin position="13"/>
        <end position="36"/>
    </location>
</feature>
<evidence type="ECO:0000256" key="1">
    <source>
        <dbReference type="SAM" id="MobiDB-lite"/>
    </source>
</evidence>
<keyword evidence="4" id="KW-1185">Reference proteome</keyword>
<gene>
    <name evidence="3" type="ORF">B0T11DRAFT_341132</name>
</gene>
<feature type="compositionally biased region" description="Basic and acidic residues" evidence="1">
    <location>
        <begin position="337"/>
        <end position="358"/>
    </location>
</feature>
<protein>
    <recommendedName>
        <fullName evidence="2">Transcription factor TFIIIC triple barrel domain-containing protein</fullName>
    </recommendedName>
</protein>
<dbReference type="Proteomes" id="UP000813385">
    <property type="component" value="Unassembled WGS sequence"/>
</dbReference>
<feature type="region of interest" description="Disordered" evidence="1">
    <location>
        <begin position="284"/>
        <end position="458"/>
    </location>
</feature>
<proteinExistence type="predicted"/>
<feature type="compositionally biased region" description="Acidic residues" evidence="1">
    <location>
        <begin position="385"/>
        <end position="403"/>
    </location>
</feature>
<dbReference type="InterPro" id="IPR019481">
    <property type="entry name" value="TFIIIC_triple_barrel"/>
</dbReference>
<dbReference type="AlphaFoldDB" id="A0A8K0X3M0"/>
<feature type="domain" description="Transcription factor TFIIIC triple barrel" evidence="2">
    <location>
        <begin position="44"/>
        <end position="225"/>
    </location>
</feature>
<feature type="compositionally biased region" description="Gly residues" evidence="1">
    <location>
        <begin position="309"/>
        <end position="320"/>
    </location>
</feature>